<dbReference type="EMBL" id="VSRR010018921">
    <property type="protein sequence ID" value="MPC61786.1"/>
    <property type="molecule type" value="Genomic_DNA"/>
</dbReference>
<evidence type="ECO:0000313" key="1">
    <source>
        <dbReference type="EMBL" id="MPC61786.1"/>
    </source>
</evidence>
<reference evidence="1 2" key="1">
    <citation type="submission" date="2019-05" db="EMBL/GenBank/DDBJ databases">
        <title>Another draft genome of Portunus trituberculatus and its Hox gene families provides insights of decapod evolution.</title>
        <authorList>
            <person name="Jeong J.-H."/>
            <person name="Song I."/>
            <person name="Kim S."/>
            <person name="Choi T."/>
            <person name="Kim D."/>
            <person name="Ryu S."/>
            <person name="Kim W."/>
        </authorList>
    </citation>
    <scope>NUCLEOTIDE SEQUENCE [LARGE SCALE GENOMIC DNA]</scope>
    <source>
        <tissue evidence="1">Muscle</tissue>
    </source>
</reference>
<dbReference type="AlphaFoldDB" id="A0A5B7GVV9"/>
<name>A0A5B7GVV9_PORTR</name>
<comment type="caution">
    <text evidence="1">The sequence shown here is derived from an EMBL/GenBank/DDBJ whole genome shotgun (WGS) entry which is preliminary data.</text>
</comment>
<keyword evidence="2" id="KW-1185">Reference proteome</keyword>
<accession>A0A5B7GVV9</accession>
<evidence type="ECO:0000313" key="2">
    <source>
        <dbReference type="Proteomes" id="UP000324222"/>
    </source>
</evidence>
<gene>
    <name evidence="1" type="ORF">E2C01_055862</name>
</gene>
<sequence length="60" mass="6421">MVARALSSEVAARLYSVLATPPQADNYTTVKSAIMGALVRPVSPHWIWLGTTAAAPRRSL</sequence>
<dbReference type="Proteomes" id="UP000324222">
    <property type="component" value="Unassembled WGS sequence"/>
</dbReference>
<protein>
    <submittedName>
        <fullName evidence="1">Uncharacterized protein</fullName>
    </submittedName>
</protein>
<proteinExistence type="predicted"/>
<organism evidence="1 2">
    <name type="scientific">Portunus trituberculatus</name>
    <name type="common">Swimming crab</name>
    <name type="synonym">Neptunus trituberculatus</name>
    <dbReference type="NCBI Taxonomy" id="210409"/>
    <lineage>
        <taxon>Eukaryota</taxon>
        <taxon>Metazoa</taxon>
        <taxon>Ecdysozoa</taxon>
        <taxon>Arthropoda</taxon>
        <taxon>Crustacea</taxon>
        <taxon>Multicrustacea</taxon>
        <taxon>Malacostraca</taxon>
        <taxon>Eumalacostraca</taxon>
        <taxon>Eucarida</taxon>
        <taxon>Decapoda</taxon>
        <taxon>Pleocyemata</taxon>
        <taxon>Brachyura</taxon>
        <taxon>Eubrachyura</taxon>
        <taxon>Portunoidea</taxon>
        <taxon>Portunidae</taxon>
        <taxon>Portuninae</taxon>
        <taxon>Portunus</taxon>
    </lineage>
</organism>